<dbReference type="AlphaFoldDB" id="A0A4Q2V7E4"/>
<organism evidence="1 2">
    <name type="scientific">Fusarium oxysporum f. sp. narcissi</name>
    <dbReference type="NCBI Taxonomy" id="451672"/>
    <lineage>
        <taxon>Eukaryota</taxon>
        <taxon>Fungi</taxon>
        <taxon>Dikarya</taxon>
        <taxon>Ascomycota</taxon>
        <taxon>Pezizomycotina</taxon>
        <taxon>Sordariomycetes</taxon>
        <taxon>Hypocreomycetidae</taxon>
        <taxon>Hypocreales</taxon>
        <taxon>Nectriaceae</taxon>
        <taxon>Fusarium</taxon>
        <taxon>Fusarium oxysporum species complex</taxon>
    </lineage>
</organism>
<reference evidence="1 2" key="1">
    <citation type="submission" date="2016-12" db="EMBL/GenBank/DDBJ databases">
        <title>Draft genome sequence of Fusarium oxysporum causing rot on Narcissus.</title>
        <authorList>
            <person name="Armitage A.D."/>
            <person name="Taylor A."/>
            <person name="Clarkson J.P."/>
            <person name="Harrison R.J."/>
            <person name="Jackson A.C."/>
        </authorList>
    </citation>
    <scope>NUCLEOTIDE SEQUENCE [LARGE SCALE GENOMIC DNA]</scope>
    <source>
        <strain evidence="1 2">N139</strain>
    </source>
</reference>
<name>A0A4Q2V7E4_FUSOX</name>
<gene>
    <name evidence="1" type="ORF">BFJ63_vAg14378</name>
</gene>
<evidence type="ECO:0000313" key="2">
    <source>
        <dbReference type="Proteomes" id="UP000290540"/>
    </source>
</evidence>
<dbReference type="Proteomes" id="UP000290540">
    <property type="component" value="Unassembled WGS sequence"/>
</dbReference>
<evidence type="ECO:0000313" key="1">
    <source>
        <dbReference type="EMBL" id="RYC82712.1"/>
    </source>
</evidence>
<dbReference type="EMBL" id="MQTW01000173">
    <property type="protein sequence ID" value="RYC82712.1"/>
    <property type="molecule type" value="Genomic_DNA"/>
</dbReference>
<proteinExistence type="predicted"/>
<accession>A0A4Q2V7E4</accession>
<sequence length="43" mass="4812">MSILFVASLQLSLVALGLLTHHLWTAHGLTPNFMISYDYYCGI</sequence>
<protein>
    <submittedName>
        <fullName evidence="1">Uncharacterized protein</fullName>
    </submittedName>
</protein>
<comment type="caution">
    <text evidence="1">The sequence shown here is derived from an EMBL/GenBank/DDBJ whole genome shotgun (WGS) entry which is preliminary data.</text>
</comment>